<reference evidence="2 3" key="1">
    <citation type="submission" date="2015-09" db="EMBL/GenBank/DDBJ databases">
        <title>Trachymyrmex zeteki WGS genome.</title>
        <authorList>
            <person name="Nygaard S."/>
            <person name="Hu H."/>
            <person name="Boomsma J."/>
            <person name="Zhang G."/>
        </authorList>
    </citation>
    <scope>NUCLEOTIDE SEQUENCE [LARGE SCALE GENOMIC DNA]</scope>
    <source>
        <strain evidence="2">Tzet28-1</strain>
        <tissue evidence="2">Whole body</tissue>
    </source>
</reference>
<evidence type="ECO:0000256" key="1">
    <source>
        <dbReference type="SAM" id="MobiDB-lite"/>
    </source>
</evidence>
<dbReference type="Proteomes" id="UP000075809">
    <property type="component" value="Unassembled WGS sequence"/>
</dbReference>
<name>A0A151WUK3_9HYME</name>
<evidence type="ECO:0000313" key="3">
    <source>
        <dbReference type="Proteomes" id="UP000075809"/>
    </source>
</evidence>
<protein>
    <submittedName>
        <fullName evidence="2">Uncharacterized protein</fullName>
    </submittedName>
</protein>
<dbReference type="EMBL" id="KQ982727">
    <property type="protein sequence ID" value="KYQ51590.1"/>
    <property type="molecule type" value="Genomic_DNA"/>
</dbReference>
<evidence type="ECO:0000313" key="2">
    <source>
        <dbReference type="EMBL" id="KYQ51590.1"/>
    </source>
</evidence>
<feature type="region of interest" description="Disordered" evidence="1">
    <location>
        <begin position="1"/>
        <end position="23"/>
    </location>
</feature>
<organism evidence="2 3">
    <name type="scientific">Mycetomoellerius zeteki</name>
    <dbReference type="NCBI Taxonomy" id="64791"/>
    <lineage>
        <taxon>Eukaryota</taxon>
        <taxon>Metazoa</taxon>
        <taxon>Ecdysozoa</taxon>
        <taxon>Arthropoda</taxon>
        <taxon>Hexapoda</taxon>
        <taxon>Insecta</taxon>
        <taxon>Pterygota</taxon>
        <taxon>Neoptera</taxon>
        <taxon>Endopterygota</taxon>
        <taxon>Hymenoptera</taxon>
        <taxon>Apocrita</taxon>
        <taxon>Aculeata</taxon>
        <taxon>Formicoidea</taxon>
        <taxon>Formicidae</taxon>
        <taxon>Myrmicinae</taxon>
        <taxon>Mycetomoellerius</taxon>
    </lineage>
</organism>
<proteinExistence type="predicted"/>
<keyword evidence="3" id="KW-1185">Reference proteome</keyword>
<accession>A0A151WUK3</accession>
<feature type="compositionally biased region" description="Basic and acidic residues" evidence="1">
    <location>
        <begin position="13"/>
        <end position="22"/>
    </location>
</feature>
<dbReference type="AlphaFoldDB" id="A0A151WUK3"/>
<feature type="compositionally biased region" description="Polar residues" evidence="1">
    <location>
        <begin position="1"/>
        <end position="11"/>
    </location>
</feature>
<sequence length="113" mass="12691">MHESPRSSSVRSDYAKERSAQRERKKLFAKLRPSLSSLESSSIPEIGQKSNRVVDVNGNVGGVDLGRRGIQQICSLTSRLARSNGHKEGEENLDDTTEQKNLLNYMYLSRIVK</sequence>
<gene>
    <name evidence="2" type="ORF">ALC60_09288</name>
</gene>